<gene>
    <name evidence="2" type="ORF">BRARA_I03644</name>
</gene>
<dbReference type="InterPro" id="IPR050232">
    <property type="entry name" value="FBL13/AtMIF1-like"/>
</dbReference>
<evidence type="ECO:0000313" key="3">
    <source>
        <dbReference type="Proteomes" id="UP000264353"/>
    </source>
</evidence>
<dbReference type="Pfam" id="PF24758">
    <property type="entry name" value="LRR_At5g56370"/>
    <property type="match status" value="1"/>
</dbReference>
<dbReference type="PANTHER" id="PTHR31900:SF34">
    <property type="entry name" value="EMB|CAB62440.1-RELATED"/>
    <property type="match status" value="1"/>
</dbReference>
<protein>
    <recommendedName>
        <fullName evidence="1">F-box domain-containing protein</fullName>
    </recommendedName>
</protein>
<dbReference type="InterPro" id="IPR055411">
    <property type="entry name" value="LRR_FXL15/At3g58940/PEG3-like"/>
</dbReference>
<dbReference type="InterPro" id="IPR053781">
    <property type="entry name" value="F-box_AtFBL13-like"/>
</dbReference>
<sequence length="454" mass="52264">MLEPLSLFVGSIHVGEVILILLEQGIPEQVSRRFPKKITKRIEVLEDKISALPDDLLVQILLLVPTKDAVTTMILSKRWRYIWTMVPKLDYLNDHGIHKVGFLDFLFGDSYQRWFLRFIDESLRVHKAPWIEKAVNRKVHEIEFILRWSAEHTSLPKRLYTCDTLVFLSLSEKILVDVPSLACLPSLEDLELHSVVYKDEDSLARLLSSCPNLNYLSVERRDLQDNVKLFNIKAPLLESLSYVYLELTSHNEGGGTLVIDCPALKEISIADYSGDSCFFENKPHLDKAFISGFCNPDDKFVACLSSVINLELVLNFATFAWFNTISFSQLLECKITLVDNLDWLEPQMFLLQNSPNLKLLSIDKKFVRFPEELPLSWNQPSSVPKCLSTHLEIFEWNEYGGKKQRERIAGFSLKSTGKKKRMMKELATMSRISSSSQLIFSTQLEYPCVLYEKK</sequence>
<dbReference type="EMBL" id="CM010636">
    <property type="protein sequence ID" value="RID47012.1"/>
    <property type="molecule type" value="Genomic_DNA"/>
</dbReference>
<dbReference type="Pfam" id="PF08387">
    <property type="entry name" value="FBD"/>
    <property type="match status" value="1"/>
</dbReference>
<dbReference type="PANTHER" id="PTHR31900">
    <property type="entry name" value="F-BOX/RNI SUPERFAMILY PROTEIN-RELATED"/>
    <property type="match status" value="1"/>
</dbReference>
<dbReference type="AlphaFoldDB" id="A0A397Y056"/>
<dbReference type="Pfam" id="PF00646">
    <property type="entry name" value="F-box"/>
    <property type="match status" value="1"/>
</dbReference>
<dbReference type="SMART" id="SM00256">
    <property type="entry name" value="FBOX"/>
    <property type="match status" value="1"/>
</dbReference>
<evidence type="ECO:0000313" key="2">
    <source>
        <dbReference type="EMBL" id="RID47012.1"/>
    </source>
</evidence>
<dbReference type="Gene3D" id="3.80.10.10">
    <property type="entry name" value="Ribonuclease Inhibitor"/>
    <property type="match status" value="1"/>
</dbReference>
<dbReference type="CDD" id="cd22160">
    <property type="entry name" value="F-box_AtFBL13-like"/>
    <property type="match status" value="1"/>
</dbReference>
<name>A0A397Y056_BRACM</name>
<proteinExistence type="predicted"/>
<dbReference type="Proteomes" id="UP000264353">
    <property type="component" value="Chromosome A9"/>
</dbReference>
<dbReference type="InterPro" id="IPR036047">
    <property type="entry name" value="F-box-like_dom_sf"/>
</dbReference>
<dbReference type="InterPro" id="IPR006566">
    <property type="entry name" value="FBD"/>
</dbReference>
<evidence type="ECO:0000259" key="1">
    <source>
        <dbReference type="PROSITE" id="PS50181"/>
    </source>
</evidence>
<dbReference type="SUPFAM" id="SSF81383">
    <property type="entry name" value="F-box domain"/>
    <property type="match status" value="1"/>
</dbReference>
<organism evidence="2 3">
    <name type="scientific">Brassica campestris</name>
    <name type="common">Field mustard</name>
    <dbReference type="NCBI Taxonomy" id="3711"/>
    <lineage>
        <taxon>Eukaryota</taxon>
        <taxon>Viridiplantae</taxon>
        <taxon>Streptophyta</taxon>
        <taxon>Embryophyta</taxon>
        <taxon>Tracheophyta</taxon>
        <taxon>Spermatophyta</taxon>
        <taxon>Magnoliopsida</taxon>
        <taxon>eudicotyledons</taxon>
        <taxon>Gunneridae</taxon>
        <taxon>Pentapetalae</taxon>
        <taxon>rosids</taxon>
        <taxon>malvids</taxon>
        <taxon>Brassicales</taxon>
        <taxon>Brassicaceae</taxon>
        <taxon>Brassiceae</taxon>
        <taxon>Brassica</taxon>
    </lineage>
</organism>
<accession>A0A397Y056</accession>
<dbReference type="SUPFAM" id="SSF52047">
    <property type="entry name" value="RNI-like"/>
    <property type="match status" value="1"/>
</dbReference>
<feature type="domain" description="F-box" evidence="1">
    <location>
        <begin position="46"/>
        <end position="82"/>
    </location>
</feature>
<dbReference type="PROSITE" id="PS50181">
    <property type="entry name" value="FBOX"/>
    <property type="match status" value="1"/>
</dbReference>
<dbReference type="SMART" id="SM00579">
    <property type="entry name" value="FBD"/>
    <property type="match status" value="1"/>
</dbReference>
<dbReference type="InterPro" id="IPR001810">
    <property type="entry name" value="F-box_dom"/>
</dbReference>
<dbReference type="InterPro" id="IPR032675">
    <property type="entry name" value="LRR_dom_sf"/>
</dbReference>
<reference evidence="2 3" key="1">
    <citation type="submission" date="2018-06" db="EMBL/GenBank/DDBJ databases">
        <title>WGS assembly of Brassica rapa FPsc.</title>
        <authorList>
            <person name="Bowman J."/>
            <person name="Kohchi T."/>
            <person name="Yamato K."/>
            <person name="Jenkins J."/>
            <person name="Shu S."/>
            <person name="Ishizaki K."/>
            <person name="Yamaoka S."/>
            <person name="Nishihama R."/>
            <person name="Nakamura Y."/>
            <person name="Berger F."/>
            <person name="Adam C."/>
            <person name="Aki S."/>
            <person name="Althoff F."/>
            <person name="Araki T."/>
            <person name="Arteaga-Vazquez M."/>
            <person name="Balasubrmanian S."/>
            <person name="Bauer D."/>
            <person name="Boehm C."/>
            <person name="Briginshaw L."/>
            <person name="Caballero-Perez J."/>
            <person name="Catarino B."/>
            <person name="Chen F."/>
            <person name="Chiyoda S."/>
            <person name="Chovatia M."/>
            <person name="Davies K."/>
            <person name="Delmans M."/>
            <person name="Demura T."/>
            <person name="Dierschke T."/>
            <person name="Dolan L."/>
            <person name="Dorantes-Acosta A."/>
            <person name="Eklund D."/>
            <person name="Florent S."/>
            <person name="Flores-Sandoval E."/>
            <person name="Fujiyama A."/>
            <person name="Fukuzawa H."/>
            <person name="Galik B."/>
            <person name="Grimanelli D."/>
            <person name="Grimwood J."/>
            <person name="Grossniklaus U."/>
            <person name="Hamada T."/>
            <person name="Haseloff J."/>
            <person name="Hetherington A."/>
            <person name="Higo A."/>
            <person name="Hirakawa Y."/>
            <person name="Hundley H."/>
            <person name="Ikeda Y."/>
            <person name="Inoue K."/>
            <person name="Inoue S."/>
            <person name="Ishida S."/>
            <person name="Jia Q."/>
            <person name="Kakita M."/>
            <person name="Kanazawa T."/>
            <person name="Kawai Y."/>
            <person name="Kawashima T."/>
            <person name="Kennedy M."/>
            <person name="Kinose K."/>
            <person name="Kinoshita T."/>
            <person name="Kohara Y."/>
            <person name="Koide E."/>
            <person name="Komatsu K."/>
            <person name="Kopischke S."/>
            <person name="Kubo M."/>
            <person name="Kyozuka J."/>
            <person name="Lagercrantz U."/>
            <person name="Lin S."/>
            <person name="Lindquist E."/>
            <person name="Lipzen A."/>
            <person name="Lu C."/>
            <person name="Luna E."/>
            <person name="Martienssen R."/>
            <person name="Minamino N."/>
            <person name="Mizutani M."/>
            <person name="Mizutani M."/>
            <person name="Mochizuki N."/>
            <person name="Monte I."/>
            <person name="Mosher R."/>
            <person name="Nagasaki H."/>
            <person name="Nakagami H."/>
            <person name="Naramoto S."/>
            <person name="Nishitani K."/>
            <person name="Ohtani M."/>
            <person name="Okamoto T."/>
            <person name="Okumura M."/>
            <person name="Phillips J."/>
            <person name="Pollak B."/>
            <person name="Reinders A."/>
            <person name="Roevekamp M."/>
            <person name="Sano R."/>
            <person name="Sawa S."/>
            <person name="Schmid M."/>
            <person name="Shirakawa M."/>
            <person name="Solano R."/>
            <person name="Spunde A."/>
            <person name="Suetsugu N."/>
            <person name="Sugano S."/>
            <person name="Sugiyama A."/>
            <person name="Sun R."/>
            <person name="Suzuki Y."/>
            <person name="Takenaka M."/>
            <person name="Takezawa D."/>
            <person name="Tomogane H."/>
            <person name="Tsuzuki M."/>
            <person name="Ueda T."/>
            <person name="Umeda M."/>
            <person name="Ward J."/>
            <person name="Watanabe Y."/>
            <person name="Yazaki K."/>
            <person name="Yokoyama R."/>
            <person name="Yoshitake Y."/>
            <person name="Yotsui I."/>
            <person name="Zachgo S."/>
            <person name="Schmutz J."/>
        </authorList>
    </citation>
    <scope>NUCLEOTIDE SEQUENCE [LARGE SCALE GENOMIC DNA]</scope>
    <source>
        <strain evidence="3">cv. B-3</strain>
    </source>
</reference>